<reference evidence="1 3" key="1">
    <citation type="journal article" date="2012" name="Nature">
        <title>Algal genomes reveal evolutionary mosaicism and the fate of nucleomorphs.</title>
        <authorList>
            <consortium name="DOE Joint Genome Institute"/>
            <person name="Curtis B.A."/>
            <person name="Tanifuji G."/>
            <person name="Burki F."/>
            <person name="Gruber A."/>
            <person name="Irimia M."/>
            <person name="Maruyama S."/>
            <person name="Arias M.C."/>
            <person name="Ball S.G."/>
            <person name="Gile G.H."/>
            <person name="Hirakawa Y."/>
            <person name="Hopkins J.F."/>
            <person name="Kuo A."/>
            <person name="Rensing S.A."/>
            <person name="Schmutz J."/>
            <person name="Symeonidi A."/>
            <person name="Elias M."/>
            <person name="Eveleigh R.J."/>
            <person name="Herman E.K."/>
            <person name="Klute M.J."/>
            <person name="Nakayama T."/>
            <person name="Obornik M."/>
            <person name="Reyes-Prieto A."/>
            <person name="Armbrust E.V."/>
            <person name="Aves S.J."/>
            <person name="Beiko R.G."/>
            <person name="Coutinho P."/>
            <person name="Dacks J.B."/>
            <person name="Durnford D.G."/>
            <person name="Fast N.M."/>
            <person name="Green B.R."/>
            <person name="Grisdale C.J."/>
            <person name="Hempel F."/>
            <person name="Henrissat B."/>
            <person name="Hoppner M.P."/>
            <person name="Ishida K."/>
            <person name="Kim E."/>
            <person name="Koreny L."/>
            <person name="Kroth P.G."/>
            <person name="Liu Y."/>
            <person name="Malik S.B."/>
            <person name="Maier U.G."/>
            <person name="McRose D."/>
            <person name="Mock T."/>
            <person name="Neilson J.A."/>
            <person name="Onodera N.T."/>
            <person name="Poole A.M."/>
            <person name="Pritham E.J."/>
            <person name="Richards T.A."/>
            <person name="Rocap G."/>
            <person name="Roy S.W."/>
            <person name="Sarai C."/>
            <person name="Schaack S."/>
            <person name="Shirato S."/>
            <person name="Slamovits C.H."/>
            <person name="Spencer D.F."/>
            <person name="Suzuki S."/>
            <person name="Worden A.Z."/>
            <person name="Zauner S."/>
            <person name="Barry K."/>
            <person name="Bell C."/>
            <person name="Bharti A.K."/>
            <person name="Crow J.A."/>
            <person name="Grimwood J."/>
            <person name="Kramer R."/>
            <person name="Lindquist E."/>
            <person name="Lucas S."/>
            <person name="Salamov A."/>
            <person name="McFadden G.I."/>
            <person name="Lane C.E."/>
            <person name="Keeling P.J."/>
            <person name="Gray M.W."/>
            <person name="Grigoriev I.V."/>
            <person name="Archibald J.M."/>
        </authorList>
    </citation>
    <scope>NUCLEOTIDE SEQUENCE</scope>
    <source>
        <strain evidence="1 3">CCMP2712</strain>
    </source>
</reference>
<dbReference type="PaxDb" id="55529-EKX48715"/>
<evidence type="ECO:0000313" key="3">
    <source>
        <dbReference type="Proteomes" id="UP000011087"/>
    </source>
</evidence>
<dbReference type="EMBL" id="JH992984">
    <property type="protein sequence ID" value="EKX48715.1"/>
    <property type="molecule type" value="Genomic_DNA"/>
</dbReference>
<dbReference type="RefSeq" id="XP_005835695.1">
    <property type="nucleotide sequence ID" value="XM_005835638.1"/>
</dbReference>
<dbReference type="Proteomes" id="UP000011087">
    <property type="component" value="Unassembled WGS sequence"/>
</dbReference>
<dbReference type="GeneID" id="17305563"/>
<dbReference type="AlphaFoldDB" id="L1JKV4"/>
<sequence length="280" mass="31346">MDGGNDMYDGGNKIMVSQSMFSNSLFSGSVLSYGTYYLEAGFELFVSLPNTYPHVTALFLPGGNVSIICEGNTGSDGGGLVVNYLLTYNTSMTHGTIWANINYGAGDPTIGDVWFTIESSAWGSELRGWVDGRKARDNDNYHHYVEVEGKNLVFCKILLSRVSGRIIYPWEITDYIARYAGSIPFDPRAAAVEDDTVGMRCHLNATWDEIIRDRTKYIQGGLGLEMVCCPQHMNKRKRVDVLNLRYDSEQYKSCNDSIYHLTSQAQQPEPPDHFDHMSLV</sequence>
<reference evidence="2" key="3">
    <citation type="submission" date="2015-06" db="UniProtKB">
        <authorList>
            <consortium name="EnsemblProtists"/>
        </authorList>
    </citation>
    <scope>IDENTIFICATION</scope>
</reference>
<protein>
    <submittedName>
        <fullName evidence="1 2">Uncharacterized protein</fullName>
    </submittedName>
</protein>
<name>L1JKV4_GUITC</name>
<keyword evidence="3" id="KW-1185">Reference proteome</keyword>
<proteinExistence type="predicted"/>
<evidence type="ECO:0000313" key="2">
    <source>
        <dbReference type="EnsemblProtists" id="EKX48715"/>
    </source>
</evidence>
<accession>L1JKV4</accession>
<dbReference type="KEGG" id="gtt:GUITHDRAFT_136404"/>
<gene>
    <name evidence="1" type="ORF">GUITHDRAFT_136404</name>
</gene>
<organism evidence="1">
    <name type="scientific">Guillardia theta (strain CCMP2712)</name>
    <name type="common">Cryptophyte</name>
    <dbReference type="NCBI Taxonomy" id="905079"/>
    <lineage>
        <taxon>Eukaryota</taxon>
        <taxon>Cryptophyceae</taxon>
        <taxon>Pyrenomonadales</taxon>
        <taxon>Geminigeraceae</taxon>
        <taxon>Guillardia</taxon>
    </lineage>
</organism>
<dbReference type="HOGENOM" id="CLU_995511_0_0_1"/>
<reference evidence="3" key="2">
    <citation type="submission" date="2012-11" db="EMBL/GenBank/DDBJ databases">
        <authorList>
            <person name="Kuo A."/>
            <person name="Curtis B.A."/>
            <person name="Tanifuji G."/>
            <person name="Burki F."/>
            <person name="Gruber A."/>
            <person name="Irimia M."/>
            <person name="Maruyama S."/>
            <person name="Arias M.C."/>
            <person name="Ball S.G."/>
            <person name="Gile G.H."/>
            <person name="Hirakawa Y."/>
            <person name="Hopkins J.F."/>
            <person name="Rensing S.A."/>
            <person name="Schmutz J."/>
            <person name="Symeonidi A."/>
            <person name="Elias M."/>
            <person name="Eveleigh R.J."/>
            <person name="Herman E.K."/>
            <person name="Klute M.J."/>
            <person name="Nakayama T."/>
            <person name="Obornik M."/>
            <person name="Reyes-Prieto A."/>
            <person name="Armbrust E.V."/>
            <person name="Aves S.J."/>
            <person name="Beiko R.G."/>
            <person name="Coutinho P."/>
            <person name="Dacks J.B."/>
            <person name="Durnford D.G."/>
            <person name="Fast N.M."/>
            <person name="Green B.R."/>
            <person name="Grisdale C."/>
            <person name="Hempe F."/>
            <person name="Henrissat B."/>
            <person name="Hoppner M.P."/>
            <person name="Ishida K.-I."/>
            <person name="Kim E."/>
            <person name="Koreny L."/>
            <person name="Kroth P.G."/>
            <person name="Liu Y."/>
            <person name="Malik S.-B."/>
            <person name="Maier U.G."/>
            <person name="McRose D."/>
            <person name="Mock T."/>
            <person name="Neilson J.A."/>
            <person name="Onodera N.T."/>
            <person name="Poole A.M."/>
            <person name="Pritham E.J."/>
            <person name="Richards T.A."/>
            <person name="Rocap G."/>
            <person name="Roy S.W."/>
            <person name="Sarai C."/>
            <person name="Schaack S."/>
            <person name="Shirato S."/>
            <person name="Slamovits C.H."/>
            <person name="Spencer D.F."/>
            <person name="Suzuki S."/>
            <person name="Worden A.Z."/>
            <person name="Zauner S."/>
            <person name="Barry K."/>
            <person name="Bell C."/>
            <person name="Bharti A.K."/>
            <person name="Crow J.A."/>
            <person name="Grimwood J."/>
            <person name="Kramer R."/>
            <person name="Lindquist E."/>
            <person name="Lucas S."/>
            <person name="Salamov A."/>
            <person name="McFadden G.I."/>
            <person name="Lane C.E."/>
            <person name="Keeling P.J."/>
            <person name="Gray M.W."/>
            <person name="Grigoriev I.V."/>
            <person name="Archibald J.M."/>
        </authorList>
    </citation>
    <scope>NUCLEOTIDE SEQUENCE</scope>
    <source>
        <strain evidence="3">CCMP2712</strain>
    </source>
</reference>
<dbReference type="EnsemblProtists" id="EKX48715">
    <property type="protein sequence ID" value="EKX48715"/>
    <property type="gene ID" value="GUITHDRAFT_136404"/>
</dbReference>
<evidence type="ECO:0000313" key="1">
    <source>
        <dbReference type="EMBL" id="EKX48715.1"/>
    </source>
</evidence>